<dbReference type="SUPFAM" id="SSF103088">
    <property type="entry name" value="OmpA-like"/>
    <property type="match status" value="1"/>
</dbReference>
<dbReference type="Gene3D" id="3.30.1330.60">
    <property type="entry name" value="OmpA-like domain"/>
    <property type="match status" value="1"/>
</dbReference>
<dbReference type="OrthoDB" id="9792021at2"/>
<dbReference type="Gene3D" id="3.30.1450.10">
    <property type="match status" value="1"/>
</dbReference>
<reference evidence="8" key="1">
    <citation type="submission" date="2006-08" db="EMBL/GenBank/DDBJ databases">
        <title>Complete sequence of Alkalilimnicola ehrilichei MLHE-1.</title>
        <authorList>
            <person name="Copeland A."/>
            <person name="Lucas S."/>
            <person name="Lapidus A."/>
            <person name="Barry K."/>
            <person name="Detter J.C."/>
            <person name="Glavina del Rio T."/>
            <person name="Hammon N."/>
            <person name="Israni S."/>
            <person name="Dalin E."/>
            <person name="Tice H."/>
            <person name="Pitluck S."/>
            <person name="Sims D."/>
            <person name="Brettin T."/>
            <person name="Bruce D."/>
            <person name="Han C."/>
            <person name="Tapia R."/>
            <person name="Gilna P."/>
            <person name="Schmutz J."/>
            <person name="Larimer F."/>
            <person name="Land M."/>
            <person name="Hauser L."/>
            <person name="Kyrpides N."/>
            <person name="Mikhailova N."/>
            <person name="Oremland R.S."/>
            <person name="Hoeft S.E."/>
            <person name="Switzer-Blum J."/>
            <person name="Kulp T."/>
            <person name="King G."/>
            <person name="Tabita R."/>
            <person name="Witte B."/>
            <person name="Santini J.M."/>
            <person name="Basu P."/>
            <person name="Hollibaugh J.T."/>
            <person name="Xie G."/>
            <person name="Stolz J.F."/>
            <person name="Richardson P."/>
        </authorList>
    </citation>
    <scope>NUCLEOTIDE SEQUENCE [LARGE SCALE GENOMIC DNA]</scope>
    <source>
        <strain evidence="8">ATCC BAA-1101 / DSM 17681 / MLHE-1</strain>
    </source>
</reference>
<dbReference type="InterPro" id="IPR037873">
    <property type="entry name" value="BamE-like"/>
</dbReference>
<dbReference type="AlphaFoldDB" id="Q0A6M5"/>
<dbReference type="InterPro" id="IPR007450">
    <property type="entry name" value="BamE_dom"/>
</dbReference>
<dbReference type="HOGENOM" id="CLU_016890_11_0_6"/>
<dbReference type="Pfam" id="PF00691">
    <property type="entry name" value="OmpA"/>
    <property type="match status" value="1"/>
</dbReference>
<evidence type="ECO:0000256" key="3">
    <source>
        <dbReference type="ARBA" id="ARBA00023136"/>
    </source>
</evidence>
<dbReference type="InterPro" id="IPR006665">
    <property type="entry name" value="OmpA-like"/>
</dbReference>
<dbReference type="PROSITE" id="PS51123">
    <property type="entry name" value="OMPA_2"/>
    <property type="match status" value="1"/>
</dbReference>
<dbReference type="KEGG" id="aeh:Mlg_2170"/>
<dbReference type="EMBL" id="CP000453">
    <property type="protein sequence ID" value="ABI57512.1"/>
    <property type="molecule type" value="Genomic_DNA"/>
</dbReference>
<keyword evidence="2" id="KW-0732">Signal</keyword>
<evidence type="ECO:0000256" key="4">
    <source>
        <dbReference type="ARBA" id="ARBA00023237"/>
    </source>
</evidence>
<comment type="subcellular location">
    <subcellularLocation>
        <location evidence="1">Cell outer membrane</location>
    </subcellularLocation>
</comment>
<sequence>MNRITLYSFVVLLSVCINVGGAVAFAGERGDAPLFPDLEVSLVDMEEGLLRYGRSADPLGLEQISEGLTRDEVRDAIGEPADRRQVAGNPVWFYDFNLPFPRSDDVVVCQYKVQFDHWGRVSGYQWRRLLCEIMAENLARERTVEVERVVYRTLSTDVLFDFDSAVLRAEGQDTIREVAAGLQKEFIDPLVVIVGHTDRIGDPGYNQRLSERRADAVMDALLKNGFSRRDVVAQGRGEAEPVVFCEGDRATPALIACLSPNRRVEVQVLERGNDER</sequence>
<dbReference type="PANTHER" id="PTHR30329">
    <property type="entry name" value="STATOR ELEMENT OF FLAGELLAR MOTOR COMPLEX"/>
    <property type="match status" value="1"/>
</dbReference>
<evidence type="ECO:0000256" key="2">
    <source>
        <dbReference type="ARBA" id="ARBA00022729"/>
    </source>
</evidence>
<dbReference type="Proteomes" id="UP000001962">
    <property type="component" value="Chromosome"/>
</dbReference>
<evidence type="ECO:0000259" key="6">
    <source>
        <dbReference type="PROSITE" id="PS51123"/>
    </source>
</evidence>
<evidence type="ECO:0000256" key="5">
    <source>
        <dbReference type="PROSITE-ProRule" id="PRU00473"/>
    </source>
</evidence>
<organism evidence="7 8">
    <name type="scientific">Alkalilimnicola ehrlichii (strain ATCC BAA-1101 / DSM 17681 / MLHE-1)</name>
    <dbReference type="NCBI Taxonomy" id="187272"/>
    <lineage>
        <taxon>Bacteria</taxon>
        <taxon>Pseudomonadati</taxon>
        <taxon>Pseudomonadota</taxon>
        <taxon>Gammaproteobacteria</taxon>
        <taxon>Chromatiales</taxon>
        <taxon>Ectothiorhodospiraceae</taxon>
        <taxon>Alkalilimnicola</taxon>
    </lineage>
</organism>
<keyword evidence="4" id="KW-0998">Cell outer membrane</keyword>
<proteinExistence type="predicted"/>
<name>Q0A6M5_ALKEH</name>
<dbReference type="Pfam" id="PF04355">
    <property type="entry name" value="BamE"/>
    <property type="match status" value="1"/>
</dbReference>
<keyword evidence="3 5" id="KW-0472">Membrane</keyword>
<dbReference type="RefSeq" id="WP_011629906.1">
    <property type="nucleotide sequence ID" value="NC_008340.1"/>
</dbReference>
<keyword evidence="8" id="KW-1185">Reference proteome</keyword>
<feature type="domain" description="OmpA-like" evidence="6">
    <location>
        <begin position="147"/>
        <end position="272"/>
    </location>
</feature>
<evidence type="ECO:0000256" key="1">
    <source>
        <dbReference type="ARBA" id="ARBA00004442"/>
    </source>
</evidence>
<accession>Q0A6M5</accession>
<dbReference type="eggNOG" id="COG2885">
    <property type="taxonomic scope" value="Bacteria"/>
</dbReference>
<protein>
    <submittedName>
        <fullName evidence="7">OmpA/MotB domain protein</fullName>
    </submittedName>
</protein>
<gene>
    <name evidence="7" type="ordered locus">Mlg_2170</name>
</gene>
<dbReference type="InterPro" id="IPR036737">
    <property type="entry name" value="OmpA-like_sf"/>
</dbReference>
<evidence type="ECO:0000313" key="8">
    <source>
        <dbReference type="Proteomes" id="UP000001962"/>
    </source>
</evidence>
<dbReference type="InterPro" id="IPR006664">
    <property type="entry name" value="OMP_bac"/>
</dbReference>
<dbReference type="InterPro" id="IPR050330">
    <property type="entry name" value="Bact_OuterMem_StrucFunc"/>
</dbReference>
<dbReference type="eggNOG" id="COG2913">
    <property type="taxonomic scope" value="Bacteria"/>
</dbReference>
<evidence type="ECO:0000313" key="7">
    <source>
        <dbReference type="EMBL" id="ABI57512.1"/>
    </source>
</evidence>
<dbReference type="CDD" id="cd07185">
    <property type="entry name" value="OmpA_C-like"/>
    <property type="match status" value="1"/>
</dbReference>
<dbReference type="PRINTS" id="PR01021">
    <property type="entry name" value="OMPADOMAIN"/>
</dbReference>
<dbReference type="PANTHER" id="PTHR30329:SF21">
    <property type="entry name" value="LIPOPROTEIN YIAD-RELATED"/>
    <property type="match status" value="1"/>
</dbReference>
<dbReference type="GO" id="GO:0009279">
    <property type="term" value="C:cell outer membrane"/>
    <property type="evidence" value="ECO:0007669"/>
    <property type="project" value="UniProtKB-SubCell"/>
</dbReference>